<dbReference type="InterPro" id="IPR036565">
    <property type="entry name" value="Mur-like_cat_sf"/>
</dbReference>
<dbReference type="GO" id="GO:0009252">
    <property type="term" value="P:peptidoglycan biosynthetic process"/>
    <property type="evidence" value="ECO:0007669"/>
    <property type="project" value="UniProtKB-UniRule"/>
</dbReference>
<organism evidence="11 12">
    <name type="scientific">bacterium (Candidatus Gribaldobacteria) CG02_land_8_20_14_3_00_41_15</name>
    <dbReference type="NCBI Taxonomy" id="2014270"/>
    <lineage>
        <taxon>Bacteria</taxon>
        <taxon>Candidatus Gribaldobacteria</taxon>
    </lineage>
</organism>
<evidence type="ECO:0000259" key="10">
    <source>
        <dbReference type="Pfam" id="PF08245"/>
    </source>
</evidence>
<dbReference type="AlphaFoldDB" id="A0A2M7DD80"/>
<dbReference type="Gene3D" id="3.40.1190.10">
    <property type="entry name" value="Mur-like, catalytic domain"/>
    <property type="match status" value="1"/>
</dbReference>
<keyword evidence="6 7" id="KW-0067">ATP-binding</keyword>
<dbReference type="GO" id="GO:0005737">
    <property type="term" value="C:cytoplasm"/>
    <property type="evidence" value="ECO:0007669"/>
    <property type="project" value="UniProtKB-SubCell"/>
</dbReference>
<evidence type="ECO:0000256" key="4">
    <source>
        <dbReference type="ARBA" id="ARBA00022598"/>
    </source>
</evidence>
<evidence type="ECO:0000259" key="9">
    <source>
        <dbReference type="Pfam" id="PF02875"/>
    </source>
</evidence>
<evidence type="ECO:0000256" key="3">
    <source>
        <dbReference type="ARBA" id="ARBA00022490"/>
    </source>
</evidence>
<keyword evidence="7 8" id="KW-0573">Peptidoglycan synthesis</keyword>
<keyword evidence="7 8" id="KW-0961">Cell wall biogenesis/degradation</keyword>
<dbReference type="PANTHER" id="PTHR43692:SF1">
    <property type="entry name" value="UDP-N-ACETYLMURAMOYLALANINE--D-GLUTAMATE LIGASE"/>
    <property type="match status" value="1"/>
</dbReference>
<dbReference type="NCBIfam" id="TIGR01087">
    <property type="entry name" value="murD"/>
    <property type="match status" value="1"/>
</dbReference>
<dbReference type="Gene3D" id="3.90.190.20">
    <property type="entry name" value="Mur ligase, C-terminal domain"/>
    <property type="match status" value="1"/>
</dbReference>
<keyword evidence="7 8" id="KW-0133">Cell shape</keyword>
<evidence type="ECO:0000256" key="8">
    <source>
        <dbReference type="RuleBase" id="RU003664"/>
    </source>
</evidence>
<keyword evidence="7 8" id="KW-0132">Cell division</keyword>
<dbReference type="GO" id="GO:0005524">
    <property type="term" value="F:ATP binding"/>
    <property type="evidence" value="ECO:0007669"/>
    <property type="project" value="UniProtKB-UniRule"/>
</dbReference>
<dbReference type="InterPro" id="IPR036615">
    <property type="entry name" value="Mur_ligase_C_dom_sf"/>
</dbReference>
<dbReference type="GO" id="GO:0051301">
    <property type="term" value="P:cell division"/>
    <property type="evidence" value="ECO:0007669"/>
    <property type="project" value="UniProtKB-KW"/>
</dbReference>
<dbReference type="Pfam" id="PF08245">
    <property type="entry name" value="Mur_ligase_M"/>
    <property type="match status" value="1"/>
</dbReference>
<comment type="pathway">
    <text evidence="2 7 8">Cell wall biogenesis; peptidoglycan biosynthesis.</text>
</comment>
<dbReference type="EMBL" id="PETV01000094">
    <property type="protein sequence ID" value="PIV46775.1"/>
    <property type="molecule type" value="Genomic_DNA"/>
</dbReference>
<name>A0A2M7DD80_9BACT</name>
<dbReference type="InterPro" id="IPR005762">
    <property type="entry name" value="MurD"/>
</dbReference>
<gene>
    <name evidence="7 11" type="primary">murD</name>
    <name evidence="11" type="ORF">COS21_03535</name>
</gene>
<dbReference type="PANTHER" id="PTHR43692">
    <property type="entry name" value="UDP-N-ACETYLMURAMOYLALANINE--D-GLUTAMATE LIGASE"/>
    <property type="match status" value="1"/>
</dbReference>
<comment type="caution">
    <text evidence="11">The sequence shown here is derived from an EMBL/GenBank/DDBJ whole genome shotgun (WGS) entry which is preliminary data.</text>
</comment>
<proteinExistence type="inferred from homology"/>
<dbReference type="EC" id="6.3.2.9" evidence="7 8"/>
<accession>A0A2M7DD80</accession>
<evidence type="ECO:0000256" key="7">
    <source>
        <dbReference type="HAMAP-Rule" id="MF_00639"/>
    </source>
</evidence>
<feature type="domain" description="Mur ligase central" evidence="10">
    <location>
        <begin position="131"/>
        <end position="267"/>
    </location>
</feature>
<evidence type="ECO:0000256" key="5">
    <source>
        <dbReference type="ARBA" id="ARBA00022741"/>
    </source>
</evidence>
<evidence type="ECO:0000256" key="6">
    <source>
        <dbReference type="ARBA" id="ARBA00022840"/>
    </source>
</evidence>
<dbReference type="HAMAP" id="MF_00639">
    <property type="entry name" value="MurD"/>
    <property type="match status" value="1"/>
</dbReference>
<sequence>MAKINLNKLKNISPGLKICILGYGIENQALVDFLIRKKIPCQITICDANQGVRPPIGGRTPNITWRLGKNYDKGLDKFDLISRIAGYPLSKLPHPSPLLARRGNRKEKRPIISSPIKLFFNFCPSKNIIGVTGTKGKGTTASLICAILRQAGKKVWLAGNIGVPMFSFLPKIKENDWVILELSSFQLEDMKTSPKIAIITNFYREHLRPVDPANPNYHKNLSSYWSAKANIFKHQKAGAKLIANKKIEKIIKNYHLPSRIIYFSKSNLSSQLLGEHNKENIAAAVAVARSAGVKEKSITKAVARFKGLEHRLEFVKKTNGVSYYNDSFATTPENTIAALASFSSPIILLAGGADKGSKFKQLARAIRKRVKFAILFPGQATPRLKKELLKTGFPKEKIKPAGSMAAAVKIAQKKAKNGDIILLSPACASFGLFKNYKERGELFKKEVIAPFRKWG</sequence>
<keyword evidence="4 7" id="KW-0436">Ligase</keyword>
<dbReference type="GO" id="GO:0008360">
    <property type="term" value="P:regulation of cell shape"/>
    <property type="evidence" value="ECO:0007669"/>
    <property type="project" value="UniProtKB-KW"/>
</dbReference>
<dbReference type="InterPro" id="IPR013221">
    <property type="entry name" value="Mur_ligase_cen"/>
</dbReference>
<evidence type="ECO:0000256" key="1">
    <source>
        <dbReference type="ARBA" id="ARBA00004496"/>
    </source>
</evidence>
<keyword evidence="3 7" id="KW-0963">Cytoplasm</keyword>
<evidence type="ECO:0000313" key="12">
    <source>
        <dbReference type="Proteomes" id="UP000229030"/>
    </source>
</evidence>
<keyword evidence="7 8" id="KW-0131">Cell cycle</keyword>
<protein>
    <recommendedName>
        <fullName evidence="7 8">UDP-N-acetylmuramoylalanine--D-glutamate ligase</fullName>
        <ecNumber evidence="7 8">6.3.2.9</ecNumber>
    </recommendedName>
    <alternativeName>
        <fullName evidence="7">D-glutamic acid-adding enzyme</fullName>
    </alternativeName>
    <alternativeName>
        <fullName evidence="7">UDP-N-acetylmuramoyl-L-alanyl-D-glutamate synthetase</fullName>
    </alternativeName>
</protein>
<dbReference type="Proteomes" id="UP000229030">
    <property type="component" value="Unassembled WGS sequence"/>
</dbReference>
<dbReference type="SUPFAM" id="SSF53244">
    <property type="entry name" value="MurD-like peptide ligases, peptide-binding domain"/>
    <property type="match status" value="1"/>
</dbReference>
<comment type="subcellular location">
    <subcellularLocation>
        <location evidence="1 7 8">Cytoplasm</location>
    </subcellularLocation>
</comment>
<keyword evidence="5 7" id="KW-0547">Nucleotide-binding</keyword>
<dbReference type="InterPro" id="IPR004101">
    <property type="entry name" value="Mur_ligase_C"/>
</dbReference>
<dbReference type="CDD" id="cd01983">
    <property type="entry name" value="SIMIBI"/>
    <property type="match status" value="1"/>
</dbReference>
<feature type="binding site" evidence="7">
    <location>
        <begin position="133"/>
        <end position="139"/>
    </location>
    <ligand>
        <name>ATP</name>
        <dbReference type="ChEBI" id="CHEBI:30616"/>
    </ligand>
</feature>
<dbReference type="SUPFAM" id="SSF53623">
    <property type="entry name" value="MurD-like peptide ligases, catalytic domain"/>
    <property type="match status" value="1"/>
</dbReference>
<evidence type="ECO:0000256" key="2">
    <source>
        <dbReference type="ARBA" id="ARBA00004752"/>
    </source>
</evidence>
<comment type="catalytic activity">
    <reaction evidence="7 8">
        <text>UDP-N-acetyl-alpha-D-muramoyl-L-alanine + D-glutamate + ATP = UDP-N-acetyl-alpha-D-muramoyl-L-alanyl-D-glutamate + ADP + phosphate + H(+)</text>
        <dbReference type="Rhea" id="RHEA:16429"/>
        <dbReference type="ChEBI" id="CHEBI:15378"/>
        <dbReference type="ChEBI" id="CHEBI:29986"/>
        <dbReference type="ChEBI" id="CHEBI:30616"/>
        <dbReference type="ChEBI" id="CHEBI:43474"/>
        <dbReference type="ChEBI" id="CHEBI:83898"/>
        <dbReference type="ChEBI" id="CHEBI:83900"/>
        <dbReference type="ChEBI" id="CHEBI:456216"/>
        <dbReference type="EC" id="6.3.2.9"/>
    </reaction>
</comment>
<comment type="function">
    <text evidence="7 8">Cell wall formation. Catalyzes the addition of glutamate to the nucleotide precursor UDP-N-acetylmuramoyl-L-alanine (UMA).</text>
</comment>
<comment type="similarity">
    <text evidence="7">Belongs to the MurCDEF family.</text>
</comment>
<dbReference type="UniPathway" id="UPA00219"/>
<reference evidence="12" key="1">
    <citation type="submission" date="2017-09" db="EMBL/GenBank/DDBJ databases">
        <title>Depth-based differentiation of microbial function through sediment-hosted aquifers and enrichment of novel symbionts in the deep terrestrial subsurface.</title>
        <authorList>
            <person name="Probst A.J."/>
            <person name="Ladd B."/>
            <person name="Jarett J.K."/>
            <person name="Geller-Mcgrath D.E."/>
            <person name="Sieber C.M.K."/>
            <person name="Emerson J.B."/>
            <person name="Anantharaman K."/>
            <person name="Thomas B.C."/>
            <person name="Malmstrom R."/>
            <person name="Stieglmeier M."/>
            <person name="Klingl A."/>
            <person name="Woyke T."/>
            <person name="Ryan C.M."/>
            <person name="Banfield J.F."/>
        </authorList>
    </citation>
    <scope>NUCLEOTIDE SEQUENCE [LARGE SCALE GENOMIC DNA]</scope>
</reference>
<dbReference type="GO" id="GO:0008764">
    <property type="term" value="F:UDP-N-acetylmuramoylalanine-D-glutamate ligase activity"/>
    <property type="evidence" value="ECO:0007669"/>
    <property type="project" value="UniProtKB-UniRule"/>
</dbReference>
<dbReference type="Pfam" id="PF02875">
    <property type="entry name" value="Mur_ligase_C"/>
    <property type="match status" value="1"/>
</dbReference>
<feature type="domain" description="Mur ligase C-terminal" evidence="9">
    <location>
        <begin position="310"/>
        <end position="427"/>
    </location>
</feature>
<evidence type="ECO:0000313" key="11">
    <source>
        <dbReference type="EMBL" id="PIV46775.1"/>
    </source>
</evidence>
<dbReference type="GO" id="GO:0071555">
    <property type="term" value="P:cell wall organization"/>
    <property type="evidence" value="ECO:0007669"/>
    <property type="project" value="UniProtKB-KW"/>
</dbReference>